<dbReference type="PANTHER" id="PTHR16083">
    <property type="entry name" value="LEUCINE RICH REPEAT CONTAINING PROTEIN"/>
    <property type="match status" value="1"/>
</dbReference>
<organism evidence="3 4">
    <name type="scientific">Eucalyptus grandis</name>
    <name type="common">Flooded gum</name>
    <dbReference type="NCBI Taxonomy" id="71139"/>
    <lineage>
        <taxon>Eukaryota</taxon>
        <taxon>Viridiplantae</taxon>
        <taxon>Streptophyta</taxon>
        <taxon>Embryophyta</taxon>
        <taxon>Tracheophyta</taxon>
        <taxon>Spermatophyta</taxon>
        <taxon>Magnoliopsida</taxon>
        <taxon>eudicotyledons</taxon>
        <taxon>Gunneridae</taxon>
        <taxon>Pentapetalae</taxon>
        <taxon>rosids</taxon>
        <taxon>malvids</taxon>
        <taxon>Myrtales</taxon>
        <taxon>Myrtaceae</taxon>
        <taxon>Myrtoideae</taxon>
        <taxon>Eucalypteae</taxon>
        <taxon>Eucalyptus</taxon>
    </lineage>
</organism>
<evidence type="ECO:0000313" key="4">
    <source>
        <dbReference type="Proteomes" id="UP000030711"/>
    </source>
</evidence>
<keyword evidence="1" id="KW-0677">Repeat</keyword>
<dbReference type="PANTHER" id="PTHR16083:SF25">
    <property type="entry name" value="C-JID DOMAIN-CONTAINING PROTEIN"/>
    <property type="match status" value="1"/>
</dbReference>
<sequence length="137" mass="15470">MLKEILEASAFLSLEKLIPNGCEMLTKLSDSIGMLKYLVELDVSFTSIVELPNSIVNLKSLKVLKIDRSRMQKLPYAIVMMEKLEEIYGEYYGKLEVISSDIVRMAFLQILKLIGTCVENVPKLPQSLVSPYLSSHV</sequence>
<dbReference type="Pfam" id="PF23598">
    <property type="entry name" value="LRR_14"/>
    <property type="match status" value="1"/>
</dbReference>
<dbReference type="Proteomes" id="UP000030711">
    <property type="component" value="Unassembled WGS sequence"/>
</dbReference>
<comment type="caution">
    <text evidence="3">The sequence shown here is derived from an EMBL/GenBank/DDBJ whole genome shotgun (WGS) entry which is preliminary data.</text>
</comment>
<gene>
    <name evidence="3" type="ORF">EUGRSUZ_L03010</name>
</gene>
<evidence type="ECO:0000256" key="1">
    <source>
        <dbReference type="ARBA" id="ARBA00022737"/>
    </source>
</evidence>
<proteinExistence type="predicted"/>
<accession>A0AAD9T8X3</accession>
<name>A0AAD9T8X3_EUCGR</name>
<reference evidence="3 4" key="1">
    <citation type="journal article" date="2014" name="Nature">
        <title>The genome of Eucalyptus grandis.</title>
        <authorList>
            <person name="Myburg A.A."/>
            <person name="Grattapaglia D."/>
            <person name="Tuskan G.A."/>
            <person name="Hellsten U."/>
            <person name="Hayes R.D."/>
            <person name="Grimwood J."/>
            <person name="Jenkins J."/>
            <person name="Lindquist E."/>
            <person name="Tice H."/>
            <person name="Bauer D."/>
            <person name="Goodstein D.M."/>
            <person name="Dubchak I."/>
            <person name="Poliakov A."/>
            <person name="Mizrachi E."/>
            <person name="Kullan A.R."/>
            <person name="Hussey S.G."/>
            <person name="Pinard D."/>
            <person name="van der Merwe K."/>
            <person name="Singh P."/>
            <person name="van Jaarsveld I."/>
            <person name="Silva-Junior O.B."/>
            <person name="Togawa R.C."/>
            <person name="Pappas M.R."/>
            <person name="Faria D.A."/>
            <person name="Sansaloni C.P."/>
            <person name="Petroli C.D."/>
            <person name="Yang X."/>
            <person name="Ranjan P."/>
            <person name="Tschaplinski T.J."/>
            <person name="Ye C.Y."/>
            <person name="Li T."/>
            <person name="Sterck L."/>
            <person name="Vanneste K."/>
            <person name="Murat F."/>
            <person name="Soler M."/>
            <person name="Clemente H.S."/>
            <person name="Saidi N."/>
            <person name="Cassan-Wang H."/>
            <person name="Dunand C."/>
            <person name="Hefer C.A."/>
            <person name="Bornberg-Bauer E."/>
            <person name="Kersting A.R."/>
            <person name="Vining K."/>
            <person name="Amarasinghe V."/>
            <person name="Ranik M."/>
            <person name="Naithani S."/>
            <person name="Elser J."/>
            <person name="Boyd A.E."/>
            <person name="Liston A."/>
            <person name="Spatafora J.W."/>
            <person name="Dharmwardhana P."/>
            <person name="Raja R."/>
            <person name="Sullivan C."/>
            <person name="Romanel E."/>
            <person name="Alves-Ferreira M."/>
            <person name="Kulheim C."/>
            <person name="Foley W."/>
            <person name="Carocha V."/>
            <person name="Paiva J."/>
            <person name="Kudrna D."/>
            <person name="Brommonschenkel S.H."/>
            <person name="Pasquali G."/>
            <person name="Byrne M."/>
            <person name="Rigault P."/>
            <person name="Tibbits J."/>
            <person name="Spokevicius A."/>
            <person name="Jones R.C."/>
            <person name="Steane D.A."/>
            <person name="Vaillancourt R.E."/>
            <person name="Potts B.M."/>
            <person name="Joubert F."/>
            <person name="Barry K."/>
            <person name="Pappas G.J."/>
            <person name="Strauss S.H."/>
            <person name="Jaiswal P."/>
            <person name="Grima-Pettenati J."/>
            <person name="Salse J."/>
            <person name="Van de Peer Y."/>
            <person name="Rokhsar D.S."/>
            <person name="Schmutz J."/>
        </authorList>
    </citation>
    <scope>NUCLEOTIDE SEQUENCE [LARGE SCALE GENOMIC DNA]</scope>
    <source>
        <strain evidence="4">cv. BRASUZ1</strain>
        <tissue evidence="3">Leaf extractions</tissue>
    </source>
</reference>
<keyword evidence="4" id="KW-1185">Reference proteome</keyword>
<dbReference type="AlphaFoldDB" id="A0AAD9T8X3"/>
<feature type="domain" description="Disease resistance R13L4/SHOC-2-like LRR" evidence="2">
    <location>
        <begin position="25"/>
        <end position="88"/>
    </location>
</feature>
<evidence type="ECO:0000259" key="2">
    <source>
        <dbReference type="Pfam" id="PF23598"/>
    </source>
</evidence>
<protein>
    <recommendedName>
        <fullName evidence="2">Disease resistance R13L4/SHOC-2-like LRR domain-containing protein</fullName>
    </recommendedName>
</protein>
<dbReference type="Gene3D" id="3.80.10.10">
    <property type="entry name" value="Ribonuclease Inhibitor"/>
    <property type="match status" value="1"/>
</dbReference>
<dbReference type="InterPro" id="IPR032675">
    <property type="entry name" value="LRR_dom_sf"/>
</dbReference>
<dbReference type="SUPFAM" id="SSF52058">
    <property type="entry name" value="L domain-like"/>
    <property type="match status" value="1"/>
</dbReference>
<dbReference type="EMBL" id="MU850005">
    <property type="protein sequence ID" value="KAK2631371.1"/>
    <property type="molecule type" value="Genomic_DNA"/>
</dbReference>
<dbReference type="InterPro" id="IPR055414">
    <property type="entry name" value="LRR_R13L4/SHOC2-like"/>
</dbReference>
<evidence type="ECO:0000313" key="3">
    <source>
        <dbReference type="EMBL" id="KAK2631371.1"/>
    </source>
</evidence>